<comment type="function">
    <text evidence="7">Phosphorylation of dTMP to form dTDP in both de novo and salvage pathways of dTTP synthesis.</text>
</comment>
<dbReference type="HAMAP" id="MF_00165">
    <property type="entry name" value="Thymidylate_kinase"/>
    <property type="match status" value="1"/>
</dbReference>
<dbReference type="AlphaFoldDB" id="A0A401ZVG5"/>
<evidence type="ECO:0000259" key="9">
    <source>
        <dbReference type="Pfam" id="PF02223"/>
    </source>
</evidence>
<keyword evidence="4 7" id="KW-0547">Nucleotide-binding</keyword>
<protein>
    <recommendedName>
        <fullName evidence="7">Thymidylate kinase</fullName>
        <ecNumber evidence="7">2.7.4.9</ecNumber>
    </recommendedName>
    <alternativeName>
        <fullName evidence="7">dTMP kinase</fullName>
    </alternativeName>
</protein>
<keyword evidence="3 7" id="KW-0545">Nucleotide biosynthesis</keyword>
<dbReference type="OrthoDB" id="9774907at2"/>
<accession>A0A401ZVG5</accession>
<evidence type="ECO:0000256" key="5">
    <source>
        <dbReference type="ARBA" id="ARBA00022777"/>
    </source>
</evidence>
<reference evidence="11" key="1">
    <citation type="submission" date="2018-12" db="EMBL/GenBank/DDBJ databases">
        <title>Tengunoibacter tsumagoiensis gen. nov., sp. nov., Dictyobacter kobayashii sp. nov., D. alpinus sp. nov., and D. joshuensis sp. nov. and description of Dictyobacteraceae fam. nov. within the order Ktedonobacterales isolated from Tengu-no-mugimeshi.</title>
        <authorList>
            <person name="Wang C.M."/>
            <person name="Zheng Y."/>
            <person name="Sakai Y."/>
            <person name="Toyoda A."/>
            <person name="Minakuchi Y."/>
            <person name="Abe K."/>
            <person name="Yokota A."/>
            <person name="Yabe S."/>
        </authorList>
    </citation>
    <scope>NUCLEOTIDE SEQUENCE [LARGE SCALE GENOMIC DNA]</scope>
    <source>
        <strain evidence="11">Uno3</strain>
    </source>
</reference>
<keyword evidence="5 7" id="KW-0418">Kinase</keyword>
<gene>
    <name evidence="7" type="primary">tmk</name>
    <name evidence="10" type="ORF">KTT_06960</name>
</gene>
<evidence type="ECO:0000313" key="10">
    <source>
        <dbReference type="EMBL" id="GCE10837.1"/>
    </source>
</evidence>
<sequence length="260" mass="29279">MLQAEQPCGKSGKQDSLSVPVHLTGRTPMTALDFYGIDAIGLRARYEIFPGRLIVIEGTDGVGRTTQINLLRPWLESSGYAVVDTQMTRSALAGNGLKRAKQGNTLGSITLNLFYATDFVDRFEQQILPALRAGFIVLTDRYTYSLMARALVRGADAHWIRSIYGLALKPDVIFYLKVSLQDLIPRVLQNGGFTYWESGMDLHMGNDLYESFVHYQSQILQEYDRMSKEYHFQVIDASRSIEQISALLKQQIQPLLPHGQ</sequence>
<dbReference type="GO" id="GO:0006227">
    <property type="term" value="P:dUDP biosynthetic process"/>
    <property type="evidence" value="ECO:0007669"/>
    <property type="project" value="TreeGrafter"/>
</dbReference>
<dbReference type="NCBIfam" id="TIGR00041">
    <property type="entry name" value="DTMP_kinase"/>
    <property type="match status" value="1"/>
</dbReference>
<keyword evidence="11" id="KW-1185">Reference proteome</keyword>
<comment type="caution">
    <text evidence="7">Lacks conserved residue(s) required for the propagation of feature annotation.</text>
</comment>
<dbReference type="EC" id="2.7.4.9" evidence="7"/>
<name>A0A401ZVG5_9CHLR</name>
<dbReference type="CDD" id="cd01672">
    <property type="entry name" value="TMPK"/>
    <property type="match status" value="1"/>
</dbReference>
<evidence type="ECO:0000256" key="2">
    <source>
        <dbReference type="ARBA" id="ARBA00022679"/>
    </source>
</evidence>
<comment type="caution">
    <text evidence="10">The sequence shown here is derived from an EMBL/GenBank/DDBJ whole genome shotgun (WGS) entry which is preliminary data.</text>
</comment>
<dbReference type="EMBL" id="BIFR01000001">
    <property type="protein sequence ID" value="GCE10837.1"/>
    <property type="molecule type" value="Genomic_DNA"/>
</dbReference>
<dbReference type="GO" id="GO:0006235">
    <property type="term" value="P:dTTP biosynthetic process"/>
    <property type="evidence" value="ECO:0007669"/>
    <property type="project" value="UniProtKB-UniRule"/>
</dbReference>
<dbReference type="GO" id="GO:0006233">
    <property type="term" value="P:dTDP biosynthetic process"/>
    <property type="evidence" value="ECO:0007669"/>
    <property type="project" value="InterPro"/>
</dbReference>
<dbReference type="PANTHER" id="PTHR10344:SF1">
    <property type="entry name" value="THYMIDYLATE KINASE"/>
    <property type="match status" value="1"/>
</dbReference>
<dbReference type="GO" id="GO:0004798">
    <property type="term" value="F:dTMP kinase activity"/>
    <property type="evidence" value="ECO:0007669"/>
    <property type="project" value="UniProtKB-UniRule"/>
</dbReference>
<feature type="region of interest" description="Disordered" evidence="8">
    <location>
        <begin position="1"/>
        <end position="20"/>
    </location>
</feature>
<feature type="domain" description="Thymidylate kinase-like" evidence="9">
    <location>
        <begin position="56"/>
        <end position="245"/>
    </location>
</feature>
<dbReference type="InterPro" id="IPR018094">
    <property type="entry name" value="Thymidylate_kinase"/>
</dbReference>
<dbReference type="Pfam" id="PF02223">
    <property type="entry name" value="Thymidylate_kin"/>
    <property type="match status" value="1"/>
</dbReference>
<dbReference type="PANTHER" id="PTHR10344">
    <property type="entry name" value="THYMIDYLATE KINASE"/>
    <property type="match status" value="1"/>
</dbReference>
<dbReference type="Proteomes" id="UP000287352">
    <property type="component" value="Unassembled WGS sequence"/>
</dbReference>
<dbReference type="GO" id="GO:0005524">
    <property type="term" value="F:ATP binding"/>
    <property type="evidence" value="ECO:0007669"/>
    <property type="project" value="UniProtKB-UniRule"/>
</dbReference>
<dbReference type="InterPro" id="IPR027417">
    <property type="entry name" value="P-loop_NTPase"/>
</dbReference>
<evidence type="ECO:0000256" key="4">
    <source>
        <dbReference type="ARBA" id="ARBA00022741"/>
    </source>
</evidence>
<dbReference type="InterPro" id="IPR039430">
    <property type="entry name" value="Thymidylate_kin-like_dom"/>
</dbReference>
<evidence type="ECO:0000256" key="7">
    <source>
        <dbReference type="HAMAP-Rule" id="MF_00165"/>
    </source>
</evidence>
<keyword evidence="2 7" id="KW-0808">Transferase</keyword>
<comment type="similarity">
    <text evidence="1 7">Belongs to the thymidylate kinase family.</text>
</comment>
<dbReference type="GO" id="GO:0005737">
    <property type="term" value="C:cytoplasm"/>
    <property type="evidence" value="ECO:0007669"/>
    <property type="project" value="TreeGrafter"/>
</dbReference>
<evidence type="ECO:0000256" key="3">
    <source>
        <dbReference type="ARBA" id="ARBA00022727"/>
    </source>
</evidence>
<evidence type="ECO:0000256" key="1">
    <source>
        <dbReference type="ARBA" id="ARBA00009776"/>
    </source>
</evidence>
<evidence type="ECO:0000256" key="6">
    <source>
        <dbReference type="ARBA" id="ARBA00022840"/>
    </source>
</evidence>
<evidence type="ECO:0000256" key="8">
    <source>
        <dbReference type="SAM" id="MobiDB-lite"/>
    </source>
</evidence>
<proteinExistence type="inferred from homology"/>
<organism evidence="10 11">
    <name type="scientific">Tengunoibacter tsumagoiensis</name>
    <dbReference type="NCBI Taxonomy" id="2014871"/>
    <lineage>
        <taxon>Bacteria</taxon>
        <taxon>Bacillati</taxon>
        <taxon>Chloroflexota</taxon>
        <taxon>Ktedonobacteria</taxon>
        <taxon>Ktedonobacterales</taxon>
        <taxon>Dictyobacteraceae</taxon>
        <taxon>Tengunoibacter</taxon>
    </lineage>
</organism>
<evidence type="ECO:0000313" key="11">
    <source>
        <dbReference type="Proteomes" id="UP000287352"/>
    </source>
</evidence>
<dbReference type="Gene3D" id="3.40.50.300">
    <property type="entry name" value="P-loop containing nucleotide triphosphate hydrolases"/>
    <property type="match status" value="1"/>
</dbReference>
<keyword evidence="6 7" id="KW-0067">ATP-binding</keyword>
<dbReference type="SUPFAM" id="SSF52540">
    <property type="entry name" value="P-loop containing nucleoside triphosphate hydrolases"/>
    <property type="match status" value="1"/>
</dbReference>
<comment type="catalytic activity">
    <reaction evidence="7">
        <text>dTMP + ATP = dTDP + ADP</text>
        <dbReference type="Rhea" id="RHEA:13517"/>
        <dbReference type="ChEBI" id="CHEBI:30616"/>
        <dbReference type="ChEBI" id="CHEBI:58369"/>
        <dbReference type="ChEBI" id="CHEBI:63528"/>
        <dbReference type="ChEBI" id="CHEBI:456216"/>
        <dbReference type="EC" id="2.7.4.9"/>
    </reaction>
</comment>